<name>A0A4C1W0E7_EUMVA</name>
<protein>
    <recommendedName>
        <fullName evidence="2">Helitron helicase-like domain-containing protein</fullName>
    </recommendedName>
</protein>
<feature type="domain" description="Helitron helicase-like" evidence="2">
    <location>
        <begin position="292"/>
        <end position="383"/>
    </location>
</feature>
<dbReference type="AlphaFoldDB" id="A0A4C1W0E7"/>
<accession>A0A4C1W0E7</accession>
<dbReference type="STRING" id="151549.A0A4C1W0E7"/>
<evidence type="ECO:0000313" key="4">
    <source>
        <dbReference type="Proteomes" id="UP000299102"/>
    </source>
</evidence>
<keyword evidence="4" id="KW-1185">Reference proteome</keyword>
<dbReference type="InterPro" id="IPR025476">
    <property type="entry name" value="Helitron_helicase-like"/>
</dbReference>
<comment type="caution">
    <text evidence="3">The sequence shown here is derived from an EMBL/GenBank/DDBJ whole genome shotgun (WGS) entry which is preliminary data.</text>
</comment>
<evidence type="ECO:0000256" key="1">
    <source>
        <dbReference type="SAM" id="MobiDB-lite"/>
    </source>
</evidence>
<proteinExistence type="predicted"/>
<evidence type="ECO:0000259" key="2">
    <source>
        <dbReference type="Pfam" id="PF14214"/>
    </source>
</evidence>
<feature type="region of interest" description="Disordered" evidence="1">
    <location>
        <begin position="58"/>
        <end position="110"/>
    </location>
</feature>
<dbReference type="PANTHER" id="PTHR10492">
    <property type="match status" value="1"/>
</dbReference>
<feature type="compositionally biased region" description="Polar residues" evidence="1">
    <location>
        <begin position="91"/>
        <end position="104"/>
    </location>
</feature>
<feature type="compositionally biased region" description="Basic and acidic residues" evidence="1">
    <location>
        <begin position="62"/>
        <end position="73"/>
    </location>
</feature>
<sequence length="688" mass="79658">MRCRRHSGRGTGGLRSRNKLAARLTRAVGSLMDGIKIRRNEESSSETENRLSIHRQYVAQSRARESSTERSQRLAEQNMRTAQIRARESSLQRSQRLAEQNVRTSRVRARESSLERNQALSVSNAFKIRERQQTSRARSRNQVLAHSNRSAFRYDPQIDYAQQSSVQIGDMNKICPKCSAKKWVDETNGMCCASGKVSLPSIQEPPQPIKNLLTNNYSLSRHYITNIRKYNSLFQMTSFGAKEIREDSTPGRYNAPAVNEVAVLLVDEEKGPRDIVLHGRDGQLKGSLSYTDRSPRYLHEKIQDAMTYVRNYGRPDLFVTFTCNPEWPEIKAELLPDQRSFDRHDIISRVFHLKMKKFLNLFVKDEIFGKVKCYMASVEWQKQYFRSCLANIQFPIHERHPTVLQLAVHLENGQRVYFTTETAVQVAQNPLPQYYTWANNKFTRRKRGENVVGYPGIKKDSALGRVYGVHPSQSECFYLRMLLHHVRGPTSFQYLKTVDGVLKETYQAACRARGLLENDDHWENTLREASLSQCPLQLRELFVVILLFCQPSEPLKLWNIFKDDLCEDIRHRIRQQNQDITLPYNEDIYNEGLIQIENKLLQLNDKSLSDFGLPSSVRTESNAAETMTHRYDTNNLTAFVNENLPKLVPDQRHAFETIVDSVIHDKRKVFFGCTWWNGKDVSCKFDTC</sequence>
<evidence type="ECO:0000313" key="3">
    <source>
        <dbReference type="EMBL" id="GBP44758.1"/>
    </source>
</evidence>
<dbReference type="Pfam" id="PF14214">
    <property type="entry name" value="Helitron_like_N"/>
    <property type="match status" value="1"/>
</dbReference>
<dbReference type="EMBL" id="BGZK01000457">
    <property type="protein sequence ID" value="GBP44758.1"/>
    <property type="molecule type" value="Genomic_DNA"/>
</dbReference>
<gene>
    <name evidence="3" type="ORF">EVAR_81526_1</name>
</gene>
<reference evidence="3 4" key="1">
    <citation type="journal article" date="2019" name="Commun. Biol.">
        <title>The bagworm genome reveals a unique fibroin gene that provides high tensile strength.</title>
        <authorList>
            <person name="Kono N."/>
            <person name="Nakamura H."/>
            <person name="Ohtoshi R."/>
            <person name="Tomita M."/>
            <person name="Numata K."/>
            <person name="Arakawa K."/>
        </authorList>
    </citation>
    <scope>NUCLEOTIDE SEQUENCE [LARGE SCALE GENOMIC DNA]</scope>
</reference>
<dbReference type="PANTHER" id="PTHR10492:SF57">
    <property type="entry name" value="ATP-DEPENDENT DNA HELICASE"/>
    <property type="match status" value="1"/>
</dbReference>
<organism evidence="3 4">
    <name type="scientific">Eumeta variegata</name>
    <name type="common">Bagworm moth</name>
    <name type="synonym">Eumeta japonica</name>
    <dbReference type="NCBI Taxonomy" id="151549"/>
    <lineage>
        <taxon>Eukaryota</taxon>
        <taxon>Metazoa</taxon>
        <taxon>Ecdysozoa</taxon>
        <taxon>Arthropoda</taxon>
        <taxon>Hexapoda</taxon>
        <taxon>Insecta</taxon>
        <taxon>Pterygota</taxon>
        <taxon>Neoptera</taxon>
        <taxon>Endopterygota</taxon>
        <taxon>Lepidoptera</taxon>
        <taxon>Glossata</taxon>
        <taxon>Ditrysia</taxon>
        <taxon>Tineoidea</taxon>
        <taxon>Psychidae</taxon>
        <taxon>Oiketicinae</taxon>
        <taxon>Eumeta</taxon>
    </lineage>
</organism>
<dbReference type="Proteomes" id="UP000299102">
    <property type="component" value="Unassembled WGS sequence"/>
</dbReference>
<dbReference type="OrthoDB" id="272985at2759"/>